<accession>A0A645CNU3</accession>
<proteinExistence type="predicted"/>
<keyword evidence="1" id="KW-0812">Transmembrane</keyword>
<name>A0A645CNU3_9ZZZZ</name>
<reference evidence="2" key="1">
    <citation type="submission" date="2019-08" db="EMBL/GenBank/DDBJ databases">
        <authorList>
            <person name="Kucharzyk K."/>
            <person name="Murdoch R.W."/>
            <person name="Higgins S."/>
            <person name="Loffler F."/>
        </authorList>
    </citation>
    <scope>NUCLEOTIDE SEQUENCE</scope>
</reference>
<gene>
    <name evidence="2" type="ORF">SDC9_125580</name>
</gene>
<keyword evidence="1" id="KW-1133">Transmembrane helix</keyword>
<feature type="transmembrane region" description="Helical" evidence="1">
    <location>
        <begin position="113"/>
        <end position="134"/>
    </location>
</feature>
<dbReference type="AlphaFoldDB" id="A0A645CNU3"/>
<evidence type="ECO:0000256" key="1">
    <source>
        <dbReference type="SAM" id="Phobius"/>
    </source>
</evidence>
<keyword evidence="1" id="KW-0472">Membrane</keyword>
<protein>
    <submittedName>
        <fullName evidence="2">Uncharacterized protein</fullName>
    </submittedName>
</protein>
<sequence length="147" mass="16223">MNVATLDHANCPASARPIVTAGFRWAPDIGPAIITPVKTASPHPMVITIQPPLFPFVPLRTTLATTPFPRRISTIVPISSAKNSPIYFFFYFSGSTQLFALERAFRHPFISSSLLLFSIFLTNVLSIAFCPFISSRSFQKPVARPAR</sequence>
<evidence type="ECO:0000313" key="2">
    <source>
        <dbReference type="EMBL" id="MPM78569.1"/>
    </source>
</evidence>
<comment type="caution">
    <text evidence="2">The sequence shown here is derived from an EMBL/GenBank/DDBJ whole genome shotgun (WGS) entry which is preliminary data.</text>
</comment>
<dbReference type="EMBL" id="VSSQ01028735">
    <property type="protein sequence ID" value="MPM78569.1"/>
    <property type="molecule type" value="Genomic_DNA"/>
</dbReference>
<organism evidence="2">
    <name type="scientific">bioreactor metagenome</name>
    <dbReference type="NCBI Taxonomy" id="1076179"/>
    <lineage>
        <taxon>unclassified sequences</taxon>
        <taxon>metagenomes</taxon>
        <taxon>ecological metagenomes</taxon>
    </lineage>
</organism>